<sequence length="68" mass="7736">FLQMPFLDTEEYQVVPATWIAPGVNEHQVSVKFPLMNKTKLLNVVENRQPAGEKWLSFPATTEFITGT</sequence>
<proteinExistence type="predicted"/>
<evidence type="ECO:0000313" key="2">
    <source>
        <dbReference type="Proteomes" id="UP000008168"/>
    </source>
</evidence>
<reference evidence="1 2" key="2">
    <citation type="journal article" date="2006" name="Virology">
        <title>Polydnavirus genomes reflect their dual roles as mutualists and pathogens.</title>
        <authorList>
            <person name="Webb B.A."/>
            <person name="Strand M.R."/>
            <person name="Dickey S.E."/>
            <person name="Beck M.H."/>
            <person name="Hilgarth R.S."/>
            <person name="Barney W.E."/>
            <person name="Kadash K."/>
            <person name="Kroemer J.A."/>
            <person name="Lindstrom K.G."/>
            <person name="Rattanadechakul W."/>
            <person name="Shelby K.S."/>
            <person name="Thoetkiattikul H."/>
            <person name="Turnbull M.W."/>
            <person name="Witherell R.A."/>
        </authorList>
    </citation>
    <scope>NUCLEOTIDE SEQUENCE [LARGE SCALE GENOMIC DNA]</scope>
    <source>
        <strain evidence="2">Isolate Webb</strain>
    </source>
</reference>
<evidence type="ECO:0000313" key="1">
    <source>
        <dbReference type="EMBL" id="AAW51769.2"/>
    </source>
</evidence>
<organism evidence="1 2">
    <name type="scientific">Microplitis demolitor bracovirus (isolate Webb)</name>
    <name type="common">MdBV</name>
    <dbReference type="NCBI Taxonomy" id="654919"/>
    <lineage>
        <taxon>Viruses</taxon>
        <taxon>Viruses incertae sedis</taxon>
        <taxon>Polydnaviriformidae</taxon>
        <taxon>Bracoviriform</taxon>
        <taxon>Microplitis demolitor bracovirus</taxon>
    </lineage>
</organism>
<dbReference type="EMBL" id="AY875680">
    <property type="protein sequence ID" value="AAW51769.2"/>
    <property type="molecule type" value="Genomic_DNA"/>
</dbReference>
<accession>Q5I161</accession>
<protein>
    <submittedName>
        <fullName evidence="1">Uncharacterized protein</fullName>
    </submittedName>
</protein>
<reference evidence="2" key="1">
    <citation type="journal article" date="2005" name="Proc. Natl. Acad. Sci. U.S.A.">
        <title>Inhibitor kappaB-like proteins from a polydnavirus inhibit NF-kappaB activation and suppress the insect immune response.</title>
        <authorList>
            <person name="Thoetkiattikul H."/>
            <person name="Beck M.H."/>
            <person name="Strand M.R."/>
        </authorList>
    </citation>
    <scope>NUCLEOTIDE SEQUENCE [LARGE SCALE GENOMIC DNA]</scope>
    <source>
        <strain evidence="2">Isolate Webb</strain>
    </source>
</reference>
<feature type="non-terminal residue" evidence="1">
    <location>
        <position position="1"/>
    </location>
</feature>
<dbReference type="RefSeq" id="YP_239367.2">
    <property type="nucleotide sequence ID" value="NC_007030.2"/>
</dbReference>
<dbReference type="Proteomes" id="UP000008168">
    <property type="component" value="Genome"/>
</dbReference>
<dbReference type="KEGG" id="vg:5075800"/>
<name>Q5I161_MDBVW</name>
<dbReference type="GeneID" id="5075800"/>
<keyword evidence="2" id="KW-1185">Reference proteome</keyword>
<organismHost>
    <name type="scientific">Microplitis demolitor</name>
    <name type="common">Parasitoid wasp</name>
    <dbReference type="NCBI Taxonomy" id="69319"/>
</organismHost>